<dbReference type="PRINTS" id="PR00420">
    <property type="entry name" value="RNGMNOXGNASE"/>
</dbReference>
<gene>
    <name evidence="4" type="ORF">O1G22_20290</name>
</gene>
<evidence type="ECO:0000256" key="2">
    <source>
        <dbReference type="ARBA" id="ARBA00023027"/>
    </source>
</evidence>
<dbReference type="InterPro" id="IPR002938">
    <property type="entry name" value="FAD-bd"/>
</dbReference>
<keyword evidence="5" id="KW-1185">Reference proteome</keyword>
<reference evidence="4 5" key="1">
    <citation type="submission" date="2022-12" db="EMBL/GenBank/DDBJ databases">
        <authorList>
            <person name="Mo P."/>
        </authorList>
    </citation>
    <scope>NUCLEOTIDE SEQUENCE [LARGE SCALE GENOMIC DNA]</scope>
    <source>
        <strain evidence="4 5">HUAS 2-6</strain>
    </source>
</reference>
<protein>
    <submittedName>
        <fullName evidence="4">FAD-dependent monooxygenase</fullName>
    </submittedName>
</protein>
<keyword evidence="1" id="KW-0560">Oxidoreductase</keyword>
<organism evidence="4 5">
    <name type="scientific">Streptomyces camelliae</name>
    <dbReference type="NCBI Taxonomy" id="3004093"/>
    <lineage>
        <taxon>Bacteria</taxon>
        <taxon>Bacillati</taxon>
        <taxon>Actinomycetota</taxon>
        <taxon>Actinomycetes</taxon>
        <taxon>Kitasatosporales</taxon>
        <taxon>Streptomycetaceae</taxon>
        <taxon>Streptomyces</taxon>
    </lineage>
</organism>
<evidence type="ECO:0000313" key="5">
    <source>
        <dbReference type="Proteomes" id="UP001212326"/>
    </source>
</evidence>
<dbReference type="SUPFAM" id="SSF51905">
    <property type="entry name" value="FAD/NAD(P)-binding domain"/>
    <property type="match status" value="1"/>
</dbReference>
<keyword evidence="4" id="KW-0503">Monooxygenase</keyword>
<evidence type="ECO:0000259" key="3">
    <source>
        <dbReference type="Pfam" id="PF01494"/>
    </source>
</evidence>
<name>A0ABY7P624_9ACTN</name>
<dbReference type="Proteomes" id="UP001212326">
    <property type="component" value="Chromosome"/>
</dbReference>
<dbReference type="Pfam" id="PF01494">
    <property type="entry name" value="FAD_binding_3"/>
    <property type="match status" value="1"/>
</dbReference>
<proteinExistence type="predicted"/>
<evidence type="ECO:0000313" key="4">
    <source>
        <dbReference type="EMBL" id="WBO65005.1"/>
    </source>
</evidence>
<dbReference type="Gene3D" id="3.50.50.60">
    <property type="entry name" value="FAD/NAD(P)-binding domain"/>
    <property type="match status" value="1"/>
</dbReference>
<dbReference type="InterPro" id="IPR050631">
    <property type="entry name" value="PheA/TfdB_FAD_monoxygenase"/>
</dbReference>
<accession>A0ABY7P624</accession>
<dbReference type="PANTHER" id="PTHR43476:SF4">
    <property type="entry name" value="BLR0106 PROTEIN"/>
    <property type="match status" value="1"/>
</dbReference>
<feature type="domain" description="FAD-binding" evidence="3">
    <location>
        <begin position="23"/>
        <end position="326"/>
    </location>
</feature>
<sequence>MTLKSSDKSSDCSSSGLELEIMLDVGVIGGGPGGLFLARLLLMRGIAARVHVRERNPVGATFGFGIVFSDRTMSALHAADPETHDRIVAASRSWRDMEVRVGGRELRYGGYGFTAIARRVLLDILQEQALASGAQLDFRTEANAAELCAEHQLVVAADGVGSATRDARKEVFGTKVEQGSAKFIWYGTTAPMQRVTFPFVKTAFGVFAAHTYPFADGLSTFIVETDEQAWRAAGMDVSTERANSPEQSDEYSQQLMEEVFADHLKGHPLLVNNSRWANFRVVHNRVWWHDNLVLLGDAAHTAHFSVGSGTKLAMEDAIGLADALGEWGGPGGPRTVTAADLAPAFKSYEEARRPEVARTQGWAAPSMRWWETFAQRVDRDPERFGFHFLTRTPAISLAGLRRRHPERIAAAESAFVAEATSPGVAAAGSDTSASKGRTPHALAFPLQLGETILRNRMLSVVPPSLSQSDTCVAQALAGHSLVLADWSGAARQHPTRSGTGVGPASGESRQWRRAVREAGLAGALLGAVVDCEEVRAQPQYRLLEMPLLALLLDEPTPDTFARACAALPTREAGRQLLIGLRCPDGRPARQQADQLSACASAAAAAGAVGIHLRLPERDTSTQSATSAGEDHWTVVLELADRLRTESGLPLIIDAVGGWALDAPGHAADNWPARLHTALVAGRVDAVASWPLALSPC</sequence>
<keyword evidence="2" id="KW-0520">NAD</keyword>
<evidence type="ECO:0000256" key="1">
    <source>
        <dbReference type="ARBA" id="ARBA00023002"/>
    </source>
</evidence>
<dbReference type="Gene3D" id="3.30.9.20">
    <property type="match status" value="1"/>
</dbReference>
<dbReference type="PANTHER" id="PTHR43476">
    <property type="entry name" value="3-(3-HYDROXY-PHENYL)PROPIONATE/3-HYDROXYCINNAMIC ACID HYDROXYLASE"/>
    <property type="match status" value="1"/>
</dbReference>
<dbReference type="RefSeq" id="WP_270082637.1">
    <property type="nucleotide sequence ID" value="NZ_CP115300.1"/>
</dbReference>
<dbReference type="EMBL" id="CP115300">
    <property type="protein sequence ID" value="WBO65005.1"/>
    <property type="molecule type" value="Genomic_DNA"/>
</dbReference>
<dbReference type="GO" id="GO:0004497">
    <property type="term" value="F:monooxygenase activity"/>
    <property type="evidence" value="ECO:0007669"/>
    <property type="project" value="UniProtKB-KW"/>
</dbReference>
<dbReference type="InterPro" id="IPR036188">
    <property type="entry name" value="FAD/NAD-bd_sf"/>
</dbReference>